<dbReference type="Proteomes" id="UP001630127">
    <property type="component" value="Unassembled WGS sequence"/>
</dbReference>
<feature type="compositionally biased region" description="Low complexity" evidence="10">
    <location>
        <begin position="146"/>
        <end position="167"/>
    </location>
</feature>
<dbReference type="SUPFAM" id="SSF54171">
    <property type="entry name" value="DNA-binding domain"/>
    <property type="match status" value="1"/>
</dbReference>
<evidence type="ECO:0000256" key="3">
    <source>
        <dbReference type="ARBA" id="ARBA00023015"/>
    </source>
</evidence>
<sequence length="349" mass="38507">MALIDQVSNLASVPMDYSRKSRRRDGTKAVAETLAKWKEYNEKLDSLDESGKIVRKVPAKGSKKGCMKGKGGPDNTRCSYRGVRQRTWGKWVAEIREPNRGSRLWLGTFGTAIEAALAYDEAARSMYGPCARLNLPNYKASDESSVESSLLPTTSTSDCSTTSDLSEVCPSGDRKVELISNAKKEDGEDESRNKDTRPQSWFDTGKPPLVVKEEPKEEHVEALDVSTKTVEPVKNETVYSRDELLDTLSWDGMFDIDEMLSVLNSGSPHGLRSQYDLSGSTGVQSVSGNMPASELQYQMQNPEAKVFGSLQHTVQTSQGVDFLEPGRQEDSQLTMNKLGFLDLDADLGI</sequence>
<keyword evidence="8" id="KW-0539">Nucleus</keyword>
<evidence type="ECO:0000313" key="13">
    <source>
        <dbReference type="Proteomes" id="UP001630127"/>
    </source>
</evidence>
<feature type="region of interest" description="Disordered" evidence="10">
    <location>
        <begin position="146"/>
        <end position="208"/>
    </location>
</feature>
<evidence type="ECO:0000256" key="7">
    <source>
        <dbReference type="ARBA" id="ARBA00023163"/>
    </source>
</evidence>
<gene>
    <name evidence="12" type="ORF">ACH5RR_016847</name>
</gene>
<evidence type="ECO:0000256" key="9">
    <source>
        <dbReference type="ARBA" id="ARBA00024343"/>
    </source>
</evidence>
<evidence type="ECO:0000256" key="4">
    <source>
        <dbReference type="ARBA" id="ARBA00023016"/>
    </source>
</evidence>
<evidence type="ECO:0000259" key="11">
    <source>
        <dbReference type="PROSITE" id="PS51032"/>
    </source>
</evidence>
<dbReference type="PANTHER" id="PTHR31241:SF62">
    <property type="entry name" value="DEHYDRATION-RESPONSIVE ELEMENT-BINDING PROTEIN 2D"/>
    <property type="match status" value="1"/>
</dbReference>
<dbReference type="GO" id="GO:0003677">
    <property type="term" value="F:DNA binding"/>
    <property type="evidence" value="ECO:0007669"/>
    <property type="project" value="UniProtKB-KW"/>
</dbReference>
<evidence type="ECO:0000256" key="2">
    <source>
        <dbReference type="ARBA" id="ARBA00022821"/>
    </source>
</evidence>
<dbReference type="AlphaFoldDB" id="A0ABD3A2S1"/>
<dbReference type="InterPro" id="IPR016177">
    <property type="entry name" value="DNA-bd_dom_sf"/>
</dbReference>
<evidence type="ECO:0000313" key="12">
    <source>
        <dbReference type="EMBL" id="KAL3524013.1"/>
    </source>
</evidence>
<dbReference type="SMART" id="SM00380">
    <property type="entry name" value="AP2"/>
    <property type="match status" value="1"/>
</dbReference>
<dbReference type="PROSITE" id="PS51032">
    <property type="entry name" value="AP2_ERF"/>
    <property type="match status" value="1"/>
</dbReference>
<feature type="domain" description="AP2/ERF" evidence="11">
    <location>
        <begin position="79"/>
        <end position="136"/>
    </location>
</feature>
<dbReference type="EMBL" id="JBJUIK010000007">
    <property type="protein sequence ID" value="KAL3524013.1"/>
    <property type="molecule type" value="Genomic_DNA"/>
</dbReference>
<evidence type="ECO:0000256" key="10">
    <source>
        <dbReference type="SAM" id="MobiDB-lite"/>
    </source>
</evidence>
<accession>A0ABD3A2S1</accession>
<dbReference type="PANTHER" id="PTHR31241">
    <property type="entry name" value="DEHYDRATION-RESPONSIVE ELEMENT-BINDING PROTEIN 2C"/>
    <property type="match status" value="1"/>
</dbReference>
<dbReference type="Pfam" id="PF00847">
    <property type="entry name" value="AP2"/>
    <property type="match status" value="1"/>
</dbReference>
<dbReference type="PRINTS" id="PR00367">
    <property type="entry name" value="ETHRSPELEMNT"/>
</dbReference>
<keyword evidence="13" id="KW-1185">Reference proteome</keyword>
<dbReference type="CDD" id="cd00018">
    <property type="entry name" value="AP2"/>
    <property type="match status" value="1"/>
</dbReference>
<dbReference type="InterPro" id="IPR036955">
    <property type="entry name" value="AP2/ERF_dom_sf"/>
</dbReference>
<dbReference type="FunFam" id="3.30.730.10:FF:000001">
    <property type="entry name" value="Ethylene-responsive transcription factor 2"/>
    <property type="match status" value="1"/>
</dbReference>
<comment type="caution">
    <text evidence="12">The sequence shown here is derived from an EMBL/GenBank/DDBJ whole genome shotgun (WGS) entry which is preliminary data.</text>
</comment>
<evidence type="ECO:0000256" key="5">
    <source>
        <dbReference type="ARBA" id="ARBA00023125"/>
    </source>
</evidence>
<keyword evidence="3" id="KW-0805">Transcription regulation</keyword>
<protein>
    <recommendedName>
        <fullName evidence="11">AP2/ERF domain-containing protein</fullName>
    </recommendedName>
</protein>
<keyword evidence="2" id="KW-0611">Plant defense</keyword>
<reference evidence="12 13" key="1">
    <citation type="submission" date="2024-11" db="EMBL/GenBank/DDBJ databases">
        <title>A near-complete genome assembly of Cinchona calisaya.</title>
        <authorList>
            <person name="Lian D.C."/>
            <person name="Zhao X.W."/>
            <person name="Wei L."/>
        </authorList>
    </citation>
    <scope>NUCLEOTIDE SEQUENCE [LARGE SCALE GENOMIC DNA]</scope>
    <source>
        <tissue evidence="12">Nenye</tissue>
    </source>
</reference>
<name>A0ABD3A2S1_9GENT</name>
<organism evidence="12 13">
    <name type="scientific">Cinchona calisaya</name>
    <dbReference type="NCBI Taxonomy" id="153742"/>
    <lineage>
        <taxon>Eukaryota</taxon>
        <taxon>Viridiplantae</taxon>
        <taxon>Streptophyta</taxon>
        <taxon>Embryophyta</taxon>
        <taxon>Tracheophyta</taxon>
        <taxon>Spermatophyta</taxon>
        <taxon>Magnoliopsida</taxon>
        <taxon>eudicotyledons</taxon>
        <taxon>Gunneridae</taxon>
        <taxon>Pentapetalae</taxon>
        <taxon>asterids</taxon>
        <taxon>lamiids</taxon>
        <taxon>Gentianales</taxon>
        <taxon>Rubiaceae</taxon>
        <taxon>Cinchonoideae</taxon>
        <taxon>Cinchoneae</taxon>
        <taxon>Cinchona</taxon>
    </lineage>
</organism>
<keyword evidence="4" id="KW-0346">Stress response</keyword>
<proteinExistence type="inferred from homology"/>
<keyword evidence="6" id="KW-0010">Activator</keyword>
<evidence type="ECO:0000256" key="1">
    <source>
        <dbReference type="ARBA" id="ARBA00004123"/>
    </source>
</evidence>
<evidence type="ECO:0000256" key="8">
    <source>
        <dbReference type="ARBA" id="ARBA00023242"/>
    </source>
</evidence>
<feature type="compositionally biased region" description="Basic and acidic residues" evidence="10">
    <location>
        <begin position="172"/>
        <end position="197"/>
    </location>
</feature>
<dbReference type="InterPro" id="IPR001471">
    <property type="entry name" value="AP2/ERF_dom"/>
</dbReference>
<dbReference type="GO" id="GO:0005634">
    <property type="term" value="C:nucleus"/>
    <property type="evidence" value="ECO:0007669"/>
    <property type="project" value="UniProtKB-SubCell"/>
</dbReference>
<keyword evidence="5" id="KW-0238">DNA-binding</keyword>
<keyword evidence="7" id="KW-0804">Transcription</keyword>
<evidence type="ECO:0000256" key="6">
    <source>
        <dbReference type="ARBA" id="ARBA00023159"/>
    </source>
</evidence>
<comment type="subcellular location">
    <subcellularLocation>
        <location evidence="1">Nucleus</location>
    </subcellularLocation>
</comment>
<dbReference type="Gene3D" id="3.30.730.10">
    <property type="entry name" value="AP2/ERF domain"/>
    <property type="match status" value="1"/>
</dbReference>
<dbReference type="GO" id="GO:0006952">
    <property type="term" value="P:defense response"/>
    <property type="evidence" value="ECO:0007669"/>
    <property type="project" value="UniProtKB-KW"/>
</dbReference>
<comment type="similarity">
    <text evidence="9">Belongs to the AP2/ERF transcription factor family. ERF subfamily.</text>
</comment>